<dbReference type="EMBL" id="BTGD01000011">
    <property type="protein sequence ID" value="GMM57267.1"/>
    <property type="molecule type" value="Genomic_DNA"/>
</dbReference>
<organism evidence="4 5">
    <name type="scientific">Maudiozyma humilis</name>
    <name type="common">Sour dough yeast</name>
    <name type="synonym">Kazachstania humilis</name>
    <dbReference type="NCBI Taxonomy" id="51915"/>
    <lineage>
        <taxon>Eukaryota</taxon>
        <taxon>Fungi</taxon>
        <taxon>Dikarya</taxon>
        <taxon>Ascomycota</taxon>
        <taxon>Saccharomycotina</taxon>
        <taxon>Saccharomycetes</taxon>
        <taxon>Saccharomycetales</taxon>
        <taxon>Saccharomycetaceae</taxon>
        <taxon>Maudiozyma</taxon>
    </lineage>
</organism>
<feature type="compositionally biased region" description="Low complexity" evidence="3">
    <location>
        <begin position="10"/>
        <end position="20"/>
    </location>
</feature>
<feature type="region of interest" description="Disordered" evidence="3">
    <location>
        <begin position="629"/>
        <end position="657"/>
    </location>
</feature>
<keyword evidence="1" id="KW-0677">Repeat</keyword>
<comment type="caution">
    <text evidence="4">The sequence shown here is derived from an EMBL/GenBank/DDBJ whole genome shotgun (WGS) entry which is preliminary data.</text>
</comment>
<dbReference type="InterPro" id="IPR019734">
    <property type="entry name" value="TPR_rpt"/>
</dbReference>
<dbReference type="PIRSF" id="PIRSF000422">
    <property type="entry name" value="N-terminal-AcTrfase-A_aux_su"/>
    <property type="match status" value="1"/>
</dbReference>
<dbReference type="Gene3D" id="1.25.40.1010">
    <property type="match status" value="1"/>
</dbReference>
<evidence type="ECO:0000256" key="2">
    <source>
        <dbReference type="ARBA" id="ARBA00022803"/>
    </source>
</evidence>
<keyword evidence="2" id="KW-0802">TPR repeat</keyword>
<dbReference type="InterPro" id="IPR011990">
    <property type="entry name" value="TPR-like_helical_dom_sf"/>
</dbReference>
<dbReference type="AlphaFoldDB" id="A0AAV5S1T6"/>
<dbReference type="GO" id="GO:0031415">
    <property type="term" value="C:NatA complex"/>
    <property type="evidence" value="ECO:0007669"/>
    <property type="project" value="TreeGrafter"/>
</dbReference>
<dbReference type="InterPro" id="IPR021183">
    <property type="entry name" value="NatA_aux_su"/>
</dbReference>
<dbReference type="SMART" id="SM00028">
    <property type="entry name" value="TPR"/>
    <property type="match status" value="5"/>
</dbReference>
<protein>
    <submittedName>
        <fullName evidence="4">Peptide alpha-N-acetyltransferase complex A subunit</fullName>
    </submittedName>
</protein>
<keyword evidence="5" id="KW-1185">Reference proteome</keyword>
<dbReference type="PANTHER" id="PTHR22767">
    <property type="entry name" value="N-TERMINAL ACETYLTRANSFERASE-RELATED"/>
    <property type="match status" value="1"/>
</dbReference>
<gene>
    <name evidence="4" type="ORF">DAKH74_038830</name>
</gene>
<dbReference type="Pfam" id="PF12569">
    <property type="entry name" value="NatA_aux_su"/>
    <property type="match status" value="2"/>
</dbReference>
<accession>A0AAV5S1T6</accession>
<dbReference type="Gene3D" id="1.25.40.1040">
    <property type="match status" value="1"/>
</dbReference>
<evidence type="ECO:0000256" key="3">
    <source>
        <dbReference type="SAM" id="MobiDB-lite"/>
    </source>
</evidence>
<dbReference type="Proteomes" id="UP001377567">
    <property type="component" value="Unassembled WGS sequence"/>
</dbReference>
<dbReference type="PANTHER" id="PTHR22767:SF2">
    <property type="entry name" value="N(ALPHA)-ACETYLTRANSFERASE 15_16, ISOFORM A"/>
    <property type="match status" value="1"/>
</dbReference>
<dbReference type="SUPFAM" id="SSF48452">
    <property type="entry name" value="TPR-like"/>
    <property type="match status" value="2"/>
</dbReference>
<reference evidence="4 5" key="1">
    <citation type="journal article" date="2023" name="Elife">
        <title>Identification of key yeast species and microbe-microbe interactions impacting larval growth of Drosophila in the wild.</title>
        <authorList>
            <person name="Mure A."/>
            <person name="Sugiura Y."/>
            <person name="Maeda R."/>
            <person name="Honda K."/>
            <person name="Sakurai N."/>
            <person name="Takahashi Y."/>
            <person name="Watada M."/>
            <person name="Katoh T."/>
            <person name="Gotoh A."/>
            <person name="Gotoh Y."/>
            <person name="Taniguchi I."/>
            <person name="Nakamura K."/>
            <person name="Hayashi T."/>
            <person name="Katayama T."/>
            <person name="Uemura T."/>
            <person name="Hattori Y."/>
        </authorList>
    </citation>
    <scope>NUCLEOTIDE SEQUENCE [LARGE SCALE GENOMIC DNA]</scope>
    <source>
        <strain evidence="4 5">KH-74</strain>
    </source>
</reference>
<evidence type="ECO:0000313" key="4">
    <source>
        <dbReference type="EMBL" id="GMM57267.1"/>
    </source>
</evidence>
<feature type="region of interest" description="Disordered" evidence="3">
    <location>
        <begin position="1"/>
        <end position="21"/>
    </location>
</feature>
<evidence type="ECO:0000256" key="1">
    <source>
        <dbReference type="ARBA" id="ARBA00022737"/>
    </source>
</evidence>
<name>A0AAV5S1T6_MAUHU</name>
<proteinExistence type="predicted"/>
<sequence length="843" mass="96127">MSRRRGGMKGKPAGKAAGAGKDQHGQFLEALKLYEGKQYKKALKMLDTMMKKGSTPDMLALKGLCFYYQGDKTDAAGYIKQSVAKIEGTKASAICCHLLGIYMRTTKEYPDSIKWFQASLDNGSTNKQIYRDLATLHSQVGDFKAALVARKKYWEAFMGYRANWTSLAVAQDINGERQQAVNTLSQFEKLAEGKLGEAEMYENNECLIYKNDIMYKAAGDNPDKLKNVLHHLDDIEANVYDKFGLLERKASIYMKLGQLKDASIVYRTLIKRNPDNFKYYKLLEVSLGISGNNKLKKALYEKLAKFYPRCEAPKFMPLTFVQDETELSKLLGEYLLPQLKRGVPATFSNIKVLYSKRRHVVPKLVEQVVTKYLSEQDPKEQPIPYIWSCYFLAQHFLNLRQYQTAQEHIDRALAHTPTMVEFYILKGRILKHTGQLEQAAETVEEGRKLDLQDRFINCKTVKYYLRANMVDKAVDVASLFTKNDESVNGVKDLHLVEASWFIVEQAEAYHRLHVSAQKKLADAQAAAATATTTEGEDSKETDLRELEWSVEKYEGLALKRFHAISKFYNQFEDDQLDFHSYCMRKGTPRAYLEMLEWGKRLYTKPMYTRAMNGAARIYFNLHDRSLKRHQSADGEADGDVAKKPRKETASMKKRKGEEKKRVLAYPAEEETDVFGEKLLATKEPLAAFNDAFYAKYSAQAPDSERNHILDFEYQYRTGKLALCLGALSKYSKVHDAKSAVTGAMAVALVLATKESAPGDKIAKMVATKGLETDFSQLPLSERDNESFDWLSYICDNYNATDLRALLFMQHMDLFDAARLHELIMKAIQQEEPVTQNAVLQYEL</sequence>
<evidence type="ECO:0000313" key="5">
    <source>
        <dbReference type="Proteomes" id="UP001377567"/>
    </source>
</evidence>
<feature type="compositionally biased region" description="Basic and acidic residues" evidence="3">
    <location>
        <begin position="639"/>
        <end position="657"/>
    </location>
</feature>